<evidence type="ECO:0000256" key="2">
    <source>
        <dbReference type="ARBA" id="ARBA00026101"/>
    </source>
</evidence>
<evidence type="ECO:0000313" key="4">
    <source>
        <dbReference type="EMBL" id="CAD5226410.1"/>
    </source>
</evidence>
<comment type="caution">
    <text evidence="4">The sequence shown here is derived from an EMBL/GenBank/DDBJ whole genome shotgun (WGS) entry which is preliminary data.</text>
</comment>
<dbReference type="EMBL" id="CAJFCW020000005">
    <property type="protein sequence ID" value="CAG9122137.1"/>
    <property type="molecule type" value="Genomic_DNA"/>
</dbReference>
<dbReference type="InterPro" id="IPR014729">
    <property type="entry name" value="Rossmann-like_a/b/a_fold"/>
</dbReference>
<organism evidence="4 5">
    <name type="scientific">Bursaphelenchus okinawaensis</name>
    <dbReference type="NCBI Taxonomy" id="465554"/>
    <lineage>
        <taxon>Eukaryota</taxon>
        <taxon>Metazoa</taxon>
        <taxon>Ecdysozoa</taxon>
        <taxon>Nematoda</taxon>
        <taxon>Chromadorea</taxon>
        <taxon>Rhabditida</taxon>
        <taxon>Tylenchina</taxon>
        <taxon>Tylenchomorpha</taxon>
        <taxon>Aphelenchoidea</taxon>
        <taxon>Aphelenchoididae</taxon>
        <taxon>Bursaphelenchus</taxon>
    </lineage>
</organism>
<dbReference type="GO" id="GO:0031210">
    <property type="term" value="F:phosphatidylcholine binding"/>
    <property type="evidence" value="ECO:0007669"/>
    <property type="project" value="TreeGrafter"/>
</dbReference>
<dbReference type="NCBIfam" id="TIGR00125">
    <property type="entry name" value="cyt_tran_rel"/>
    <property type="match status" value="1"/>
</dbReference>
<dbReference type="SUPFAM" id="SSF52374">
    <property type="entry name" value="Nucleotidylyl transferase"/>
    <property type="match status" value="1"/>
</dbReference>
<dbReference type="AlphaFoldDB" id="A0A811LE07"/>
<dbReference type="Proteomes" id="UP000614601">
    <property type="component" value="Unassembled WGS sequence"/>
</dbReference>
<dbReference type="EMBL" id="CAJFDH010000005">
    <property type="protein sequence ID" value="CAD5226410.1"/>
    <property type="molecule type" value="Genomic_DNA"/>
</dbReference>
<dbReference type="OrthoDB" id="17102at2759"/>
<evidence type="ECO:0000259" key="3">
    <source>
        <dbReference type="Pfam" id="PF01467"/>
    </source>
</evidence>
<keyword evidence="5" id="KW-1185">Reference proteome</keyword>
<dbReference type="Pfam" id="PF01467">
    <property type="entry name" value="CTP_transf_like"/>
    <property type="match status" value="1"/>
</dbReference>
<accession>A0A811LE07</accession>
<comment type="pathway">
    <text evidence="1">Phospholipid metabolism; phosphatidylcholine biosynthesis; phosphatidylcholine from phosphocholine: step 1/2.</text>
</comment>
<name>A0A811LE07_9BILA</name>
<dbReference type="GO" id="GO:0004105">
    <property type="term" value="F:choline-phosphate cytidylyltransferase activity"/>
    <property type="evidence" value="ECO:0007669"/>
    <property type="project" value="UniProtKB-EC"/>
</dbReference>
<evidence type="ECO:0000313" key="5">
    <source>
        <dbReference type="Proteomes" id="UP000614601"/>
    </source>
</evidence>
<dbReference type="Gene3D" id="3.40.50.620">
    <property type="entry name" value="HUPs"/>
    <property type="match status" value="1"/>
</dbReference>
<dbReference type="PANTHER" id="PTHR10739:SF13">
    <property type="entry name" value="CHOLINE-PHOSPHATE CYTIDYLYLTRANSFERASE"/>
    <property type="match status" value="1"/>
</dbReference>
<sequence length="218" mass="25489">MAPVAKTISYDRNDTMVEDKMMNFKFNKEKCILSTSQEAKEKIKACGENWKPRTLSEIYEKGHDVSGPVVRILADGIYDFFHWGHANQFKQIKQLIPNSYLIVGVCRDEDTAKHKRQTVFTEEERVMTVMNCRFVDEVYKGFPYSSNFNIMEELRVDLMAHDSVPYSINQQTNDCYAPFKSVDRFLETERYPGVSTTDLINRILDRYEEYKLGKRTST</sequence>
<dbReference type="InterPro" id="IPR004821">
    <property type="entry name" value="Cyt_trans-like"/>
</dbReference>
<dbReference type="InterPro" id="IPR045049">
    <property type="entry name" value="Pcy1-like"/>
</dbReference>
<protein>
    <recommendedName>
        <fullName evidence="2">choline-phosphate cytidylyltransferase</fullName>
        <ecNumber evidence="2">2.7.7.15</ecNumber>
    </recommendedName>
</protein>
<evidence type="ECO:0000256" key="1">
    <source>
        <dbReference type="ARBA" id="ARBA00025706"/>
    </source>
</evidence>
<gene>
    <name evidence="4" type="ORF">BOKJ2_LOCUS12064</name>
</gene>
<dbReference type="EC" id="2.7.7.15" evidence="2"/>
<dbReference type="Proteomes" id="UP000783686">
    <property type="component" value="Unassembled WGS sequence"/>
</dbReference>
<feature type="domain" description="Cytidyltransferase-like" evidence="3">
    <location>
        <begin position="73"/>
        <end position="202"/>
    </location>
</feature>
<dbReference type="UniPathway" id="UPA00753">
    <property type="reaction ID" value="UER00739"/>
</dbReference>
<reference evidence="4" key="1">
    <citation type="submission" date="2020-09" db="EMBL/GenBank/DDBJ databases">
        <authorList>
            <person name="Kikuchi T."/>
        </authorList>
    </citation>
    <scope>NUCLEOTIDE SEQUENCE</scope>
    <source>
        <strain evidence="4">SH1</strain>
    </source>
</reference>
<proteinExistence type="predicted"/>
<dbReference type="PANTHER" id="PTHR10739">
    <property type="entry name" value="CYTIDYLYLTRANSFERASE"/>
    <property type="match status" value="1"/>
</dbReference>